<keyword evidence="2" id="KW-1185">Reference proteome</keyword>
<name>A0ACB9IFS1_9ASTR</name>
<sequence length="68" mass="7670">MESSATKKPVHKRQQASGHIVKTPLVSKGILIGPIVINFSYISGHNGVVELHCILQQWKSRSKYLMLW</sequence>
<dbReference type="Proteomes" id="UP001056120">
    <property type="component" value="Linkage Group LG08"/>
</dbReference>
<dbReference type="EMBL" id="CM042025">
    <property type="protein sequence ID" value="KAI3805932.1"/>
    <property type="molecule type" value="Genomic_DNA"/>
</dbReference>
<accession>A0ACB9IFS1</accession>
<reference evidence="1 2" key="2">
    <citation type="journal article" date="2022" name="Mol. Ecol. Resour.">
        <title>The genomes of chicory, endive, great burdock and yacon provide insights into Asteraceae paleo-polyploidization history and plant inulin production.</title>
        <authorList>
            <person name="Fan W."/>
            <person name="Wang S."/>
            <person name="Wang H."/>
            <person name="Wang A."/>
            <person name="Jiang F."/>
            <person name="Liu H."/>
            <person name="Zhao H."/>
            <person name="Xu D."/>
            <person name="Zhang Y."/>
        </authorList>
    </citation>
    <scope>NUCLEOTIDE SEQUENCE [LARGE SCALE GENOMIC DNA]</scope>
    <source>
        <strain evidence="2">cv. Yunnan</strain>
        <tissue evidence="1">Leaves</tissue>
    </source>
</reference>
<proteinExistence type="predicted"/>
<evidence type="ECO:0000313" key="1">
    <source>
        <dbReference type="EMBL" id="KAI3805932.1"/>
    </source>
</evidence>
<protein>
    <submittedName>
        <fullName evidence="1">Uncharacterized protein</fullName>
    </submittedName>
</protein>
<comment type="caution">
    <text evidence="1">The sequence shown here is derived from an EMBL/GenBank/DDBJ whole genome shotgun (WGS) entry which is preliminary data.</text>
</comment>
<reference evidence="2" key="1">
    <citation type="journal article" date="2022" name="Mol. Ecol. Resour.">
        <title>The genomes of chicory, endive, great burdock and yacon provide insights into Asteraceae palaeo-polyploidization history and plant inulin production.</title>
        <authorList>
            <person name="Fan W."/>
            <person name="Wang S."/>
            <person name="Wang H."/>
            <person name="Wang A."/>
            <person name="Jiang F."/>
            <person name="Liu H."/>
            <person name="Zhao H."/>
            <person name="Xu D."/>
            <person name="Zhang Y."/>
        </authorList>
    </citation>
    <scope>NUCLEOTIDE SEQUENCE [LARGE SCALE GENOMIC DNA]</scope>
    <source>
        <strain evidence="2">cv. Yunnan</strain>
    </source>
</reference>
<evidence type="ECO:0000313" key="2">
    <source>
        <dbReference type="Proteomes" id="UP001056120"/>
    </source>
</evidence>
<organism evidence="1 2">
    <name type="scientific">Smallanthus sonchifolius</name>
    <dbReference type="NCBI Taxonomy" id="185202"/>
    <lineage>
        <taxon>Eukaryota</taxon>
        <taxon>Viridiplantae</taxon>
        <taxon>Streptophyta</taxon>
        <taxon>Embryophyta</taxon>
        <taxon>Tracheophyta</taxon>
        <taxon>Spermatophyta</taxon>
        <taxon>Magnoliopsida</taxon>
        <taxon>eudicotyledons</taxon>
        <taxon>Gunneridae</taxon>
        <taxon>Pentapetalae</taxon>
        <taxon>asterids</taxon>
        <taxon>campanulids</taxon>
        <taxon>Asterales</taxon>
        <taxon>Asteraceae</taxon>
        <taxon>Asteroideae</taxon>
        <taxon>Heliantheae alliance</taxon>
        <taxon>Millerieae</taxon>
        <taxon>Smallanthus</taxon>
    </lineage>
</organism>
<gene>
    <name evidence="1" type="ORF">L1987_21820</name>
</gene>